<evidence type="ECO:0000256" key="1">
    <source>
        <dbReference type="SAM" id="MobiDB-lite"/>
    </source>
</evidence>
<dbReference type="AlphaFoldDB" id="A0A7U3YIL0"/>
<evidence type="ECO:0000313" key="2">
    <source>
        <dbReference type="EMBL" id="ADP76340.1"/>
    </source>
</evidence>
<dbReference type="InterPro" id="IPR014202">
    <property type="entry name" value="Spore_II_R"/>
</dbReference>
<proteinExistence type="predicted"/>
<gene>
    <name evidence="2" type="ORF">GY4MC1_3715</name>
</gene>
<dbReference type="NCBIfam" id="TIGR02837">
    <property type="entry name" value="spore_II_R"/>
    <property type="match status" value="1"/>
</dbReference>
<feature type="region of interest" description="Disordered" evidence="1">
    <location>
        <begin position="181"/>
        <end position="225"/>
    </location>
</feature>
<dbReference type="Pfam" id="PF09551">
    <property type="entry name" value="Spore_II_R"/>
    <property type="match status" value="1"/>
</dbReference>
<dbReference type="EMBL" id="CP002293">
    <property type="protein sequence ID" value="ADP76340.1"/>
    <property type="molecule type" value="Genomic_DNA"/>
</dbReference>
<protein>
    <submittedName>
        <fullName evidence="2">Stage II sporulation protein R</fullName>
    </submittedName>
</protein>
<feature type="compositionally biased region" description="Basic and acidic residues" evidence="1">
    <location>
        <begin position="202"/>
        <end position="214"/>
    </location>
</feature>
<accession>A0A7U3YIL0</accession>
<sequence>MKRNNIAIVLYILLFIFGVLVNVYGQQTKAGANATVAVPDEAIRLRILANSDSAEDQALKRKVRDAVNAQMNGWVADLTSFQEAKRVIRSHLPEIEQTVADVLRKEHSDQSYKVQFEKVDFPTKIYGDYVYPAGRYDAILITLGDGKGANWWCVLFPPLCFLDFGNSDAVQMDEHPYAMKKGTGQANVQEREEKGGTANIDEQQKQDSAAKEAETEQVPPFVEESEQPVEIKFFVKELIDRWIP</sequence>
<reference evidence="2" key="1">
    <citation type="submission" date="2010-10" db="EMBL/GenBank/DDBJ databases">
        <title>Complete sequence of chromosome of Geobacillus sp. Y4.1MC1.</title>
        <authorList>
            <consortium name="US DOE Joint Genome Institute"/>
            <person name="Lucas S."/>
            <person name="Copeland A."/>
            <person name="Lapidus A."/>
            <person name="Cheng J.-F."/>
            <person name="Bruce D."/>
            <person name="Goodwin L."/>
            <person name="Pitluck S."/>
            <person name="Chertkov O."/>
            <person name="Zhang X."/>
            <person name="Detter J.C."/>
            <person name="Han C."/>
            <person name="Tapia R."/>
            <person name="Land M."/>
            <person name="Hauser L."/>
            <person name="Jeffries C."/>
            <person name="Kyrpides N."/>
            <person name="Ivanova N."/>
            <person name="Ovchinnikova G."/>
            <person name="Brumm P."/>
            <person name="Mead D."/>
            <person name="Woyke T."/>
        </authorList>
    </citation>
    <scope>NUCLEOTIDE SEQUENCE [LARGE SCALE GENOMIC DNA]</scope>
    <source>
        <strain evidence="2">Y4.1MC1</strain>
    </source>
</reference>
<dbReference type="KEGG" id="gmc:GY4MC1_3715"/>
<organism evidence="2">
    <name type="scientific">Geobacillus sp. (strain Y4.1MC1)</name>
    <dbReference type="NCBI Taxonomy" id="581103"/>
    <lineage>
        <taxon>Bacteria</taxon>
        <taxon>Bacillati</taxon>
        <taxon>Bacillota</taxon>
        <taxon>Bacilli</taxon>
        <taxon>Bacillales</taxon>
        <taxon>Anoxybacillaceae</taxon>
        <taxon>Geobacillus</taxon>
    </lineage>
</organism>
<name>A0A7U3YIL0_GEOS0</name>